<proteinExistence type="predicted"/>
<protein>
    <submittedName>
        <fullName evidence="5">DeoR family fructose operon transcriptional repressor</fullName>
    </submittedName>
</protein>
<reference evidence="5 6" key="1">
    <citation type="submission" date="2023-07" db="EMBL/GenBank/DDBJ databases">
        <title>Sorghum-associated microbial communities from plants grown in Nebraska, USA.</title>
        <authorList>
            <person name="Schachtman D."/>
        </authorList>
    </citation>
    <scope>NUCLEOTIDE SEQUENCE [LARGE SCALE GENOMIC DNA]</scope>
    <source>
        <strain evidence="5 6">584</strain>
    </source>
</reference>
<dbReference type="InterPro" id="IPR014036">
    <property type="entry name" value="DeoR-like_C"/>
</dbReference>
<dbReference type="Proteomes" id="UP001262410">
    <property type="component" value="Unassembled WGS sequence"/>
</dbReference>
<organism evidence="5 6">
    <name type="scientific">Inquilinus ginsengisoli</name>
    <dbReference type="NCBI Taxonomy" id="363840"/>
    <lineage>
        <taxon>Bacteria</taxon>
        <taxon>Pseudomonadati</taxon>
        <taxon>Pseudomonadota</taxon>
        <taxon>Alphaproteobacteria</taxon>
        <taxon>Rhodospirillales</taxon>
        <taxon>Rhodospirillaceae</taxon>
        <taxon>Inquilinus</taxon>
    </lineage>
</organism>
<dbReference type="PRINTS" id="PR00037">
    <property type="entry name" value="HTHLACR"/>
</dbReference>
<dbReference type="Gene3D" id="3.40.50.1360">
    <property type="match status" value="1"/>
</dbReference>
<evidence type="ECO:0000259" key="4">
    <source>
        <dbReference type="PROSITE" id="PS51000"/>
    </source>
</evidence>
<dbReference type="Pfam" id="PF00455">
    <property type="entry name" value="DeoRC"/>
    <property type="match status" value="1"/>
</dbReference>
<dbReference type="SUPFAM" id="SSF100950">
    <property type="entry name" value="NagB/RpiA/CoA transferase-like"/>
    <property type="match status" value="1"/>
</dbReference>
<dbReference type="InterPro" id="IPR036388">
    <property type="entry name" value="WH-like_DNA-bd_sf"/>
</dbReference>
<keyword evidence="2" id="KW-0238">DNA-binding</keyword>
<dbReference type="SUPFAM" id="SSF46785">
    <property type="entry name" value="Winged helix' DNA-binding domain"/>
    <property type="match status" value="1"/>
</dbReference>
<dbReference type="PROSITE" id="PS00894">
    <property type="entry name" value="HTH_DEOR_1"/>
    <property type="match status" value="1"/>
</dbReference>
<evidence type="ECO:0000256" key="1">
    <source>
        <dbReference type="ARBA" id="ARBA00023015"/>
    </source>
</evidence>
<evidence type="ECO:0000256" key="2">
    <source>
        <dbReference type="ARBA" id="ARBA00023125"/>
    </source>
</evidence>
<dbReference type="RefSeq" id="WP_309799963.1">
    <property type="nucleotide sequence ID" value="NZ_JAVDPW010000011.1"/>
</dbReference>
<gene>
    <name evidence="5" type="ORF">E9232_005752</name>
</gene>
<keyword evidence="3" id="KW-0804">Transcription</keyword>
<accession>A0ABU1JY49</accession>
<dbReference type="PROSITE" id="PS51000">
    <property type="entry name" value="HTH_DEOR_2"/>
    <property type="match status" value="1"/>
</dbReference>
<comment type="caution">
    <text evidence="5">The sequence shown here is derived from an EMBL/GenBank/DDBJ whole genome shotgun (WGS) entry which is preliminary data.</text>
</comment>
<dbReference type="PANTHER" id="PTHR30363">
    <property type="entry name" value="HTH-TYPE TRANSCRIPTIONAL REGULATOR SRLR-RELATED"/>
    <property type="match status" value="1"/>
</dbReference>
<name>A0ABU1JY49_9PROT</name>
<dbReference type="InterPro" id="IPR050313">
    <property type="entry name" value="Carb_Metab_HTH_regulators"/>
</dbReference>
<sequence>MSGERLDVIRHHLYVRGAASVQDLCDATGASLATIRRDLQRLEEEGAVERTHGGVRLAESAGVETAFRVRESQNIRAKRMIARSAYDLIRPQTTIFLDAGTTVLQVARLLRLQPIAVSIFTNGLAVANELANVPALRVTVIGGQLRNENLSFVGPQAEQVLGEVWFDQLFMGFSAAHEDGSINTLDVHEASLNRRMLTRTATPILLADSSKFGLRATYGVAPLQPPLKVVSDEGLSEAWRKRLADLGVDLLVAADGEDA</sequence>
<dbReference type="SMART" id="SM00420">
    <property type="entry name" value="HTH_DEOR"/>
    <property type="match status" value="1"/>
</dbReference>
<evidence type="ECO:0000313" key="6">
    <source>
        <dbReference type="Proteomes" id="UP001262410"/>
    </source>
</evidence>
<feature type="domain" description="HTH deoR-type" evidence="4">
    <location>
        <begin position="2"/>
        <end position="57"/>
    </location>
</feature>
<dbReference type="PANTHER" id="PTHR30363:SF44">
    <property type="entry name" value="AGA OPERON TRANSCRIPTIONAL REPRESSOR-RELATED"/>
    <property type="match status" value="1"/>
</dbReference>
<keyword evidence="6" id="KW-1185">Reference proteome</keyword>
<dbReference type="EMBL" id="JAVDPW010000011">
    <property type="protein sequence ID" value="MDR6293202.1"/>
    <property type="molecule type" value="Genomic_DNA"/>
</dbReference>
<dbReference type="SMART" id="SM01134">
    <property type="entry name" value="DeoRC"/>
    <property type="match status" value="1"/>
</dbReference>
<evidence type="ECO:0000256" key="3">
    <source>
        <dbReference type="ARBA" id="ARBA00023163"/>
    </source>
</evidence>
<dbReference type="Pfam" id="PF08220">
    <property type="entry name" value="HTH_DeoR"/>
    <property type="match status" value="1"/>
</dbReference>
<evidence type="ECO:0000313" key="5">
    <source>
        <dbReference type="EMBL" id="MDR6293202.1"/>
    </source>
</evidence>
<dbReference type="InterPro" id="IPR037171">
    <property type="entry name" value="NagB/RpiA_transferase-like"/>
</dbReference>
<dbReference type="InterPro" id="IPR001034">
    <property type="entry name" value="DeoR_HTH"/>
</dbReference>
<keyword evidence="1" id="KW-0805">Transcription regulation</keyword>
<dbReference type="Gene3D" id="1.10.10.10">
    <property type="entry name" value="Winged helix-like DNA-binding domain superfamily/Winged helix DNA-binding domain"/>
    <property type="match status" value="1"/>
</dbReference>
<dbReference type="InterPro" id="IPR018356">
    <property type="entry name" value="Tscrpt_reg_HTH_DeoR_CS"/>
</dbReference>
<dbReference type="InterPro" id="IPR036390">
    <property type="entry name" value="WH_DNA-bd_sf"/>
</dbReference>